<dbReference type="Pfam" id="PF20236">
    <property type="entry name" value="DUF6593"/>
    <property type="match status" value="1"/>
</dbReference>
<sequence>MQTSAESVYTLEDRTGHNTCSDFDDIYDRLYLRVARLPQRTTTMIYQMRHRSSRHRDSMPFSAEPIVILDFASDESLGNISFTKAQITIPMSRYLRKTSLFGGSLSRKFTASDGREYTWNRGTVQGQEWSCTTAENYLVAHYDLKPPHQRAYGVSGNTLKIYQPFFPIAVEIIASLTIMRHIAQFNL</sequence>
<organism evidence="2 3">
    <name type="scientific">Hohenbuehelia grisea</name>
    <dbReference type="NCBI Taxonomy" id="104357"/>
    <lineage>
        <taxon>Eukaryota</taxon>
        <taxon>Fungi</taxon>
        <taxon>Dikarya</taxon>
        <taxon>Basidiomycota</taxon>
        <taxon>Agaricomycotina</taxon>
        <taxon>Agaricomycetes</taxon>
        <taxon>Agaricomycetidae</taxon>
        <taxon>Agaricales</taxon>
        <taxon>Pleurotineae</taxon>
        <taxon>Pleurotaceae</taxon>
        <taxon>Hohenbuehelia</taxon>
    </lineage>
</organism>
<dbReference type="EMBL" id="JASNQZ010000012">
    <property type="protein sequence ID" value="KAL0948848.1"/>
    <property type="molecule type" value="Genomic_DNA"/>
</dbReference>
<reference evidence="3" key="1">
    <citation type="submission" date="2024-06" db="EMBL/GenBank/DDBJ databases">
        <title>Multi-omics analyses provide insights into the biosynthesis of the anticancer antibiotic pleurotin in Hohenbuehelia grisea.</title>
        <authorList>
            <person name="Weaver J.A."/>
            <person name="Alberti F."/>
        </authorList>
    </citation>
    <scope>NUCLEOTIDE SEQUENCE [LARGE SCALE GENOMIC DNA]</scope>
    <source>
        <strain evidence="3">T-177</strain>
    </source>
</reference>
<evidence type="ECO:0000313" key="2">
    <source>
        <dbReference type="EMBL" id="KAL0948848.1"/>
    </source>
</evidence>
<comment type="caution">
    <text evidence="2">The sequence shown here is derived from an EMBL/GenBank/DDBJ whole genome shotgun (WGS) entry which is preliminary data.</text>
</comment>
<proteinExistence type="predicted"/>
<dbReference type="Proteomes" id="UP001556367">
    <property type="component" value="Unassembled WGS sequence"/>
</dbReference>
<gene>
    <name evidence="2" type="ORF">HGRIS_008969</name>
</gene>
<name>A0ABR3J031_9AGAR</name>
<keyword evidence="3" id="KW-1185">Reference proteome</keyword>
<evidence type="ECO:0000313" key="3">
    <source>
        <dbReference type="Proteomes" id="UP001556367"/>
    </source>
</evidence>
<protein>
    <recommendedName>
        <fullName evidence="1">DUF6593 domain-containing protein</fullName>
    </recommendedName>
</protein>
<evidence type="ECO:0000259" key="1">
    <source>
        <dbReference type="Pfam" id="PF20236"/>
    </source>
</evidence>
<dbReference type="InterPro" id="IPR046528">
    <property type="entry name" value="DUF6593"/>
</dbReference>
<accession>A0ABR3J031</accession>
<feature type="domain" description="DUF6593" evidence="1">
    <location>
        <begin position="64"/>
        <end position="181"/>
    </location>
</feature>